<dbReference type="InterPro" id="IPR036676">
    <property type="entry name" value="PurM-like_C_sf"/>
</dbReference>
<dbReference type="GO" id="GO:0046084">
    <property type="term" value="P:adenine biosynthetic process"/>
    <property type="evidence" value="ECO:0007669"/>
    <property type="project" value="TreeGrafter"/>
</dbReference>
<dbReference type="CDD" id="cd02196">
    <property type="entry name" value="PurM"/>
    <property type="match status" value="1"/>
</dbReference>
<dbReference type="Gene3D" id="3.30.1330.10">
    <property type="entry name" value="PurM-like, N-terminal domain"/>
    <property type="match status" value="1"/>
</dbReference>
<evidence type="ECO:0000256" key="15">
    <source>
        <dbReference type="ARBA" id="ARBA00047843"/>
    </source>
</evidence>
<comment type="cofactor">
    <cofactor evidence="1">
        <name>Mg(2+)</name>
        <dbReference type="ChEBI" id="CHEBI:18420"/>
    </cofactor>
</comment>
<dbReference type="GO" id="GO:0006189">
    <property type="term" value="P:'de novo' IMP biosynthetic process"/>
    <property type="evidence" value="ECO:0007669"/>
    <property type="project" value="InterPro"/>
</dbReference>
<dbReference type="InterPro" id="IPR016185">
    <property type="entry name" value="PreATP-grasp_dom_sf"/>
</dbReference>
<keyword evidence="10" id="KW-0460">Magnesium</keyword>
<keyword evidence="11" id="KW-0464">Manganese</keyword>
<dbReference type="Gene3D" id="3.30.1490.20">
    <property type="entry name" value="ATP-grasp fold, A domain"/>
    <property type="match status" value="1"/>
</dbReference>
<comment type="catalytic activity">
    <reaction evidence="15">
        <text>5-phospho-beta-D-ribosylamine + glycine + ATP = N(1)-(5-phospho-beta-D-ribosyl)glycinamide + ADP + phosphate + H(+)</text>
        <dbReference type="Rhea" id="RHEA:17453"/>
        <dbReference type="ChEBI" id="CHEBI:15378"/>
        <dbReference type="ChEBI" id="CHEBI:30616"/>
        <dbReference type="ChEBI" id="CHEBI:43474"/>
        <dbReference type="ChEBI" id="CHEBI:57305"/>
        <dbReference type="ChEBI" id="CHEBI:58681"/>
        <dbReference type="ChEBI" id="CHEBI:143788"/>
        <dbReference type="ChEBI" id="CHEBI:456216"/>
        <dbReference type="EC" id="6.3.4.13"/>
    </reaction>
</comment>
<keyword evidence="9 17" id="KW-0067">ATP-binding</keyword>
<evidence type="ECO:0000313" key="19">
    <source>
        <dbReference type="EMBL" id="KAI9270393.1"/>
    </source>
</evidence>
<reference evidence="19" key="1">
    <citation type="journal article" date="2022" name="IScience">
        <title>Evolution of zygomycete secretomes and the origins of terrestrial fungal ecologies.</title>
        <authorList>
            <person name="Chang Y."/>
            <person name="Wang Y."/>
            <person name="Mondo S."/>
            <person name="Ahrendt S."/>
            <person name="Andreopoulos W."/>
            <person name="Barry K."/>
            <person name="Beard J."/>
            <person name="Benny G.L."/>
            <person name="Blankenship S."/>
            <person name="Bonito G."/>
            <person name="Cuomo C."/>
            <person name="Desiro A."/>
            <person name="Gervers K.A."/>
            <person name="Hundley H."/>
            <person name="Kuo A."/>
            <person name="LaButti K."/>
            <person name="Lang B.F."/>
            <person name="Lipzen A."/>
            <person name="O'Donnell K."/>
            <person name="Pangilinan J."/>
            <person name="Reynolds N."/>
            <person name="Sandor L."/>
            <person name="Smith M.E."/>
            <person name="Tsang A."/>
            <person name="Grigoriev I.V."/>
            <person name="Stajich J.E."/>
            <person name="Spatafora J.W."/>
        </authorList>
    </citation>
    <scope>NUCLEOTIDE SEQUENCE</scope>
    <source>
        <strain evidence="19">RSA 2281</strain>
    </source>
</reference>
<dbReference type="HAMAP" id="MF_00138">
    <property type="entry name" value="GARS"/>
    <property type="match status" value="1"/>
</dbReference>
<evidence type="ECO:0000256" key="2">
    <source>
        <dbReference type="ARBA" id="ARBA00004686"/>
    </source>
</evidence>
<evidence type="ECO:0000256" key="4">
    <source>
        <dbReference type="ARBA" id="ARBA00007423"/>
    </source>
</evidence>
<comment type="pathway">
    <text evidence="3">Purine metabolism; IMP biosynthesis via de novo pathway; N(1)-(5-phospho-D-ribosyl)glycinamide from 5-phospho-alpha-D-ribose 1-diphosphate: step 2/2.</text>
</comment>
<evidence type="ECO:0000256" key="3">
    <source>
        <dbReference type="ARBA" id="ARBA00005174"/>
    </source>
</evidence>
<keyword evidence="12" id="KW-0511">Multifunctional enzyme</keyword>
<comment type="similarity">
    <text evidence="14">In the C-terminal section; belongs to the AIR synthase family.</text>
</comment>
<dbReference type="Pfam" id="PF00586">
    <property type="entry name" value="AIRS"/>
    <property type="match status" value="1"/>
</dbReference>
<dbReference type="FunFam" id="3.90.600.10:FF:000001">
    <property type="entry name" value="Trifunctional purine biosynthetic protein adenosine-3"/>
    <property type="match status" value="1"/>
</dbReference>
<evidence type="ECO:0000256" key="17">
    <source>
        <dbReference type="PROSITE-ProRule" id="PRU00409"/>
    </source>
</evidence>
<evidence type="ECO:0000256" key="10">
    <source>
        <dbReference type="ARBA" id="ARBA00022842"/>
    </source>
</evidence>
<dbReference type="InterPro" id="IPR013815">
    <property type="entry name" value="ATP_grasp_subdomain_1"/>
</dbReference>
<dbReference type="FunFam" id="3.40.50.20:FF:000006">
    <property type="entry name" value="Phosphoribosylamine--glycine ligase, chloroplastic"/>
    <property type="match status" value="1"/>
</dbReference>
<gene>
    <name evidence="19" type="ORF">BDA99DRAFT_569752</name>
</gene>
<dbReference type="SUPFAM" id="SSF56059">
    <property type="entry name" value="Glutathione synthetase ATP-binding domain-like"/>
    <property type="match status" value="1"/>
</dbReference>
<dbReference type="GO" id="GO:0004641">
    <property type="term" value="F:phosphoribosylformylglycinamidine cyclo-ligase activity"/>
    <property type="evidence" value="ECO:0007669"/>
    <property type="project" value="UniProtKB-EC"/>
</dbReference>
<dbReference type="Gene3D" id="3.30.470.20">
    <property type="entry name" value="ATP-grasp fold, B domain"/>
    <property type="match status" value="1"/>
</dbReference>
<dbReference type="SUPFAM" id="SSF56042">
    <property type="entry name" value="PurM C-terminal domain-like"/>
    <property type="match status" value="1"/>
</dbReference>
<evidence type="ECO:0000256" key="9">
    <source>
        <dbReference type="ARBA" id="ARBA00022840"/>
    </source>
</evidence>
<comment type="pathway">
    <text evidence="2">Purine metabolism; IMP biosynthesis via de novo pathway; 5-amino-1-(5-phospho-D-ribosyl)imidazole from N(2)-formyl-N(1)-(5-phospho-D-ribosyl)glycinamide: step 2/2.</text>
</comment>
<dbReference type="InterPro" id="IPR004733">
    <property type="entry name" value="PurM_cligase"/>
</dbReference>
<dbReference type="Pfam" id="PF02844">
    <property type="entry name" value="GARS_N"/>
    <property type="match status" value="1"/>
</dbReference>
<evidence type="ECO:0000256" key="8">
    <source>
        <dbReference type="ARBA" id="ARBA00022755"/>
    </source>
</evidence>
<dbReference type="FunFam" id="3.30.1490.20:FF:000006">
    <property type="entry name" value="phosphoribosylamine--glycine ligase, chloroplastic-like"/>
    <property type="match status" value="1"/>
</dbReference>
<evidence type="ECO:0000256" key="16">
    <source>
        <dbReference type="ARBA" id="ARBA00049057"/>
    </source>
</evidence>
<dbReference type="InterPro" id="IPR011054">
    <property type="entry name" value="Rudment_hybrid_motif"/>
</dbReference>
<evidence type="ECO:0000313" key="20">
    <source>
        <dbReference type="Proteomes" id="UP001209540"/>
    </source>
</evidence>
<dbReference type="FunFam" id="3.30.1330.10:FF:000001">
    <property type="entry name" value="Phosphoribosylformylglycinamidine cyclo-ligase"/>
    <property type="match status" value="1"/>
</dbReference>
<dbReference type="NCBIfam" id="TIGR00878">
    <property type="entry name" value="purM"/>
    <property type="match status" value="1"/>
</dbReference>
<dbReference type="SMART" id="SM01210">
    <property type="entry name" value="GARS_C"/>
    <property type="match status" value="1"/>
</dbReference>
<dbReference type="PANTHER" id="PTHR10520:SF12">
    <property type="entry name" value="TRIFUNCTIONAL PURINE BIOSYNTHETIC PROTEIN ADENOSINE-3"/>
    <property type="match status" value="1"/>
</dbReference>
<comment type="caution">
    <text evidence="19">The sequence shown here is derived from an EMBL/GenBank/DDBJ whole genome shotgun (WGS) entry which is preliminary data.</text>
</comment>
<dbReference type="Pfam" id="PF02843">
    <property type="entry name" value="GARS_C"/>
    <property type="match status" value="1"/>
</dbReference>
<comment type="catalytic activity">
    <reaction evidence="16">
        <text>2-formamido-N(1)-(5-O-phospho-beta-D-ribosyl)acetamidine + ATP = 5-amino-1-(5-phospho-beta-D-ribosyl)imidazole + ADP + phosphate + H(+)</text>
        <dbReference type="Rhea" id="RHEA:23032"/>
        <dbReference type="ChEBI" id="CHEBI:15378"/>
        <dbReference type="ChEBI" id="CHEBI:30616"/>
        <dbReference type="ChEBI" id="CHEBI:43474"/>
        <dbReference type="ChEBI" id="CHEBI:137981"/>
        <dbReference type="ChEBI" id="CHEBI:147287"/>
        <dbReference type="ChEBI" id="CHEBI:456216"/>
        <dbReference type="EC" id="6.3.3.1"/>
    </reaction>
</comment>
<organism evidence="19 20">
    <name type="scientific">Phascolomyces articulosus</name>
    <dbReference type="NCBI Taxonomy" id="60185"/>
    <lineage>
        <taxon>Eukaryota</taxon>
        <taxon>Fungi</taxon>
        <taxon>Fungi incertae sedis</taxon>
        <taxon>Mucoromycota</taxon>
        <taxon>Mucoromycotina</taxon>
        <taxon>Mucoromycetes</taxon>
        <taxon>Mucorales</taxon>
        <taxon>Lichtheimiaceae</taxon>
        <taxon>Phascolomyces</taxon>
    </lineage>
</organism>
<dbReference type="AlphaFoldDB" id="A0AAD5PGG4"/>
<dbReference type="PROSITE" id="PS50975">
    <property type="entry name" value="ATP_GRASP"/>
    <property type="match status" value="1"/>
</dbReference>
<evidence type="ECO:0000256" key="13">
    <source>
        <dbReference type="ARBA" id="ARBA00029388"/>
    </source>
</evidence>
<dbReference type="GO" id="GO:0005524">
    <property type="term" value="F:ATP binding"/>
    <property type="evidence" value="ECO:0007669"/>
    <property type="project" value="UniProtKB-UniRule"/>
</dbReference>
<sequence>MASEKLTILLVGSGGREHAIAWRLAQSDRVEHIYVAPGNGGTAIGDKVTNVNIGVSDFPKLTEFAQQKNVNLLVPGPEQPSVEGIQAAFKKIGVPCFGPSPKAAMMEGSKTFSKDFMKKHNIPTAAYENFTDYEKAKAYVESVNHNVVLKASGLAAGKGVLIPTTKEEALAGLKSIMVDKEFGEAGDEVVVEEFLEGQELSVLAFSDGYTVIPLPPAQDHKRAYDGDEGPNTGGMGCYAPTPIGTPELIEQVKRTILQPTIDGMRRDGFPFVGMLFTGLMLTASGPKVLEYNVRFGDPETEVVLPLLSDDCDLAEIMLACAEGRLDAVSITTKQAYGATVIIASGGYPGSYPKNKEITIKELPKDVLVFHAGTKLENGKLLTSGGRVLAVSATASTLREAVDKAYAGVKCIEFEGMFYRNDIAHRAFKHADNQQTGLSYAAAGVDIDAGNLLVEKIKPLVKSTKRVGADSDIGGFGGLFDLKAAGFVDPILVSATDGIGTKLKIAQTCGIHDTVGIDLVAMNVNDLIVQGAEPLLFLDYYACGKLEVDVAKDFVAGVAEGCLQAGAALIGGETAEMPGLYELGDYDGAGFSVGAVERTKILPRADNPIKAGDVLLGLASSGVHSNGFSLVRKIIATQPGLSYQSPCPWNKDTTLGRALLTPTRIYVKQLLPAIRKDLIKGMAHITGGGFIDNIPRVMPKDLGVKLDASSWELPPIFKWLKQAGNLSAYEMSRTFNCGIGMVIAVDAGFVAEVKSLLEQANETVYQIGQVVSKTDLNGEEVIVSNTDSW</sequence>
<dbReference type="InterPro" id="IPR016188">
    <property type="entry name" value="PurM-like_N"/>
</dbReference>
<dbReference type="InterPro" id="IPR010918">
    <property type="entry name" value="PurM-like_C_dom"/>
</dbReference>
<keyword evidence="6" id="KW-0479">Metal-binding</keyword>
<dbReference type="PROSITE" id="PS00184">
    <property type="entry name" value="GARS"/>
    <property type="match status" value="1"/>
</dbReference>
<keyword evidence="20" id="KW-1185">Reference proteome</keyword>
<dbReference type="Proteomes" id="UP001209540">
    <property type="component" value="Unassembled WGS sequence"/>
</dbReference>
<dbReference type="InterPro" id="IPR020561">
    <property type="entry name" value="PRibGlycinamid_synth_ATP-grasp"/>
</dbReference>
<keyword evidence="7 17" id="KW-0547">Nucleotide-binding</keyword>
<dbReference type="NCBIfam" id="TIGR00877">
    <property type="entry name" value="purD"/>
    <property type="match status" value="1"/>
</dbReference>
<comment type="function">
    <text evidence="13">Catalyzes the second and fifth step in the 'de novo' purine biosynthesis pathway; contains phosphoribosylamine--glycine ligase (GARS) and phosphoribosylformylglycinamidine cyclo-ligase (AIRS) activities.</text>
</comment>
<keyword evidence="5" id="KW-0436">Ligase</keyword>
<name>A0AAD5PGG4_9FUNG</name>
<evidence type="ECO:0000256" key="5">
    <source>
        <dbReference type="ARBA" id="ARBA00022598"/>
    </source>
</evidence>
<evidence type="ECO:0000256" key="11">
    <source>
        <dbReference type="ARBA" id="ARBA00023211"/>
    </source>
</evidence>
<dbReference type="FunFam" id="3.30.470.20:FF:000018">
    <property type="entry name" value="Trifunctional purine biosynthetic protein adenosine-3"/>
    <property type="match status" value="1"/>
</dbReference>
<dbReference type="SMART" id="SM01209">
    <property type="entry name" value="GARS_A"/>
    <property type="match status" value="1"/>
</dbReference>
<dbReference type="SUPFAM" id="SSF55326">
    <property type="entry name" value="PurM N-terminal domain-like"/>
    <property type="match status" value="1"/>
</dbReference>
<feature type="domain" description="ATP-grasp" evidence="18">
    <location>
        <begin position="114"/>
        <end position="322"/>
    </location>
</feature>
<dbReference type="Gene3D" id="3.40.50.20">
    <property type="match status" value="1"/>
</dbReference>
<proteinExistence type="inferred from homology"/>
<dbReference type="InterPro" id="IPR011761">
    <property type="entry name" value="ATP-grasp"/>
</dbReference>
<dbReference type="SUPFAM" id="SSF52440">
    <property type="entry name" value="PreATP-grasp domain"/>
    <property type="match status" value="1"/>
</dbReference>
<evidence type="ECO:0000256" key="1">
    <source>
        <dbReference type="ARBA" id="ARBA00001946"/>
    </source>
</evidence>
<keyword evidence="8" id="KW-0658">Purine biosynthesis</keyword>
<dbReference type="FunFam" id="3.90.650.10:FF:000007">
    <property type="entry name" value="Trifunctional purine biosynthetic protein adenosine-3"/>
    <property type="match status" value="1"/>
</dbReference>
<dbReference type="SUPFAM" id="SSF51246">
    <property type="entry name" value="Rudiment single hybrid motif"/>
    <property type="match status" value="1"/>
</dbReference>
<dbReference type="InterPro" id="IPR020559">
    <property type="entry name" value="PRibGlycinamide_synth_CS"/>
</dbReference>
<comment type="similarity">
    <text evidence="4">In the N-terminal section; belongs to the GARS family.</text>
</comment>
<dbReference type="InterPro" id="IPR020562">
    <property type="entry name" value="PRibGlycinamide_synth_N"/>
</dbReference>
<dbReference type="InterPro" id="IPR020560">
    <property type="entry name" value="PRibGlycinamide_synth_C-dom"/>
</dbReference>
<dbReference type="EMBL" id="JAIXMP010000007">
    <property type="protein sequence ID" value="KAI9270393.1"/>
    <property type="molecule type" value="Genomic_DNA"/>
</dbReference>
<evidence type="ECO:0000256" key="6">
    <source>
        <dbReference type="ARBA" id="ARBA00022723"/>
    </source>
</evidence>
<evidence type="ECO:0000256" key="14">
    <source>
        <dbReference type="ARBA" id="ARBA00029444"/>
    </source>
</evidence>
<dbReference type="PANTHER" id="PTHR10520">
    <property type="entry name" value="TRIFUNCTIONAL PURINE BIOSYNTHETIC PROTEIN ADENOSINE-3-RELATED"/>
    <property type="match status" value="1"/>
</dbReference>
<evidence type="ECO:0000256" key="12">
    <source>
        <dbReference type="ARBA" id="ARBA00023268"/>
    </source>
</evidence>
<accession>A0AAD5PGG4</accession>
<dbReference type="GO" id="GO:0004637">
    <property type="term" value="F:phosphoribosylamine-glycine ligase activity"/>
    <property type="evidence" value="ECO:0007669"/>
    <property type="project" value="UniProtKB-EC"/>
</dbReference>
<dbReference type="Pfam" id="PF02769">
    <property type="entry name" value="AIRS_C"/>
    <property type="match status" value="1"/>
</dbReference>
<dbReference type="Pfam" id="PF01071">
    <property type="entry name" value="GARS_A"/>
    <property type="match status" value="1"/>
</dbReference>
<protein>
    <submittedName>
        <fullName evidence="19">Phosphoribosylglycinamide synthetase</fullName>
    </submittedName>
</protein>
<dbReference type="Gene3D" id="3.90.650.10">
    <property type="entry name" value="PurM-like C-terminal domain"/>
    <property type="match status" value="1"/>
</dbReference>
<reference evidence="19" key="2">
    <citation type="submission" date="2023-02" db="EMBL/GenBank/DDBJ databases">
        <authorList>
            <consortium name="DOE Joint Genome Institute"/>
            <person name="Mondo S.J."/>
            <person name="Chang Y."/>
            <person name="Wang Y."/>
            <person name="Ahrendt S."/>
            <person name="Andreopoulos W."/>
            <person name="Barry K."/>
            <person name="Beard J."/>
            <person name="Benny G.L."/>
            <person name="Blankenship S."/>
            <person name="Bonito G."/>
            <person name="Cuomo C."/>
            <person name="Desiro A."/>
            <person name="Gervers K.A."/>
            <person name="Hundley H."/>
            <person name="Kuo A."/>
            <person name="LaButti K."/>
            <person name="Lang B.F."/>
            <person name="Lipzen A."/>
            <person name="O'Donnell K."/>
            <person name="Pangilinan J."/>
            <person name="Reynolds N."/>
            <person name="Sandor L."/>
            <person name="Smith M.W."/>
            <person name="Tsang A."/>
            <person name="Grigoriev I.V."/>
            <person name="Stajich J.E."/>
            <person name="Spatafora J.W."/>
        </authorList>
    </citation>
    <scope>NUCLEOTIDE SEQUENCE</scope>
    <source>
        <strain evidence="19">RSA 2281</strain>
    </source>
</reference>
<dbReference type="HAMAP" id="MF_00741">
    <property type="entry name" value="AIRS"/>
    <property type="match status" value="1"/>
</dbReference>
<dbReference type="GO" id="GO:0005829">
    <property type="term" value="C:cytosol"/>
    <property type="evidence" value="ECO:0007669"/>
    <property type="project" value="TreeGrafter"/>
</dbReference>
<dbReference type="GO" id="GO:0046872">
    <property type="term" value="F:metal ion binding"/>
    <property type="evidence" value="ECO:0007669"/>
    <property type="project" value="UniProtKB-KW"/>
</dbReference>
<dbReference type="Gene3D" id="3.90.600.10">
    <property type="entry name" value="Phosphoribosylglycinamide synthetase, C-terminal domain"/>
    <property type="match status" value="1"/>
</dbReference>
<dbReference type="InterPro" id="IPR037123">
    <property type="entry name" value="PRibGlycinamide_synth_C_sf"/>
</dbReference>
<dbReference type="InterPro" id="IPR000115">
    <property type="entry name" value="PRibGlycinamide_synth"/>
</dbReference>
<evidence type="ECO:0000256" key="7">
    <source>
        <dbReference type="ARBA" id="ARBA00022741"/>
    </source>
</evidence>
<evidence type="ECO:0000259" key="18">
    <source>
        <dbReference type="PROSITE" id="PS50975"/>
    </source>
</evidence>
<dbReference type="InterPro" id="IPR036921">
    <property type="entry name" value="PurM-like_N_sf"/>
</dbReference>